<keyword evidence="1" id="KW-0472">Membrane</keyword>
<keyword evidence="1" id="KW-0812">Transmembrane</keyword>
<dbReference type="Proteomes" id="UP000198756">
    <property type="component" value="Unassembled WGS sequence"/>
</dbReference>
<reference evidence="3" key="1">
    <citation type="submission" date="2016-10" db="EMBL/GenBank/DDBJ databases">
        <authorList>
            <person name="Varghese N."/>
            <person name="Submissions S."/>
        </authorList>
    </citation>
    <scope>NUCLEOTIDE SEQUENCE [LARGE SCALE GENOMIC DNA]</scope>
    <source>
        <strain evidence="3">DSM 22703</strain>
    </source>
</reference>
<evidence type="ECO:0000313" key="2">
    <source>
        <dbReference type="EMBL" id="SDA65576.1"/>
    </source>
</evidence>
<name>A0A1G5X6L2_9BACT</name>
<accession>A0A1G5X6L2</accession>
<dbReference type="STRING" id="279824.SAMN03080617_01525"/>
<sequence>MVLVGRTGKEMVKTYDFTQAFGFWQNGFFDLMGFTLQMMMILVWLWVSIFYFF</sequence>
<proteinExistence type="predicted"/>
<feature type="transmembrane region" description="Helical" evidence="1">
    <location>
        <begin position="31"/>
        <end position="52"/>
    </location>
</feature>
<organism evidence="2 3">
    <name type="scientific">Algoriphagus alkaliphilus</name>
    <dbReference type="NCBI Taxonomy" id="279824"/>
    <lineage>
        <taxon>Bacteria</taxon>
        <taxon>Pseudomonadati</taxon>
        <taxon>Bacteroidota</taxon>
        <taxon>Cytophagia</taxon>
        <taxon>Cytophagales</taxon>
        <taxon>Cyclobacteriaceae</taxon>
        <taxon>Algoriphagus</taxon>
    </lineage>
</organism>
<keyword evidence="1" id="KW-1133">Transmembrane helix</keyword>
<keyword evidence="3" id="KW-1185">Reference proteome</keyword>
<dbReference type="AlphaFoldDB" id="A0A1G5X6L2"/>
<gene>
    <name evidence="2" type="ORF">SAMN03080617_01525</name>
</gene>
<evidence type="ECO:0000313" key="3">
    <source>
        <dbReference type="Proteomes" id="UP000198756"/>
    </source>
</evidence>
<evidence type="ECO:0000256" key="1">
    <source>
        <dbReference type="SAM" id="Phobius"/>
    </source>
</evidence>
<dbReference type="EMBL" id="FMXE01000009">
    <property type="protein sequence ID" value="SDA65576.1"/>
    <property type="molecule type" value="Genomic_DNA"/>
</dbReference>
<protein>
    <submittedName>
        <fullName evidence="2">Uncharacterized protein</fullName>
    </submittedName>
</protein>